<name>A0A928X3N1_LEPEC</name>
<dbReference type="GO" id="GO:0005524">
    <property type="term" value="F:ATP binding"/>
    <property type="evidence" value="ECO:0007669"/>
    <property type="project" value="UniProtKB-KW"/>
</dbReference>
<sequence>MLDVRQFFQTTNPARTLDPQNENDRKLYIDFSEVRGEQIITEIKDLITFYEPENPTCTLFTGHIGCGKSTELLKLRVELEAEGFHVVYFESTEDLEMADVDIGDVLLAIARRISQSLEDIDIGEAKGLRGLLQKAAKVLMTEIELEGEFSLAAGIGKITARAKNDATLRDRLNQFLGPQKNQLVEAINEELLKPAIEQLKQRGKKGLVVIVDNLDRIDNRPKAFGRSQQEYLFIDQHECLQRLLCHKVYTIPLALKFSSEYGLLTARYTDDPKVLPMVPVKLRNGQPCDEGMRLLRQLVLARAMPGQTEVDQLAQVPQLFDQPESLDRLCMVSGGHVRDLLRLLNGWVRKGRTFPLKQEKLEEVIRARRNEMTLQLSADEWTLLRQVRQQRKKVGGDDDYQRLIHSRLVFEYRDQGESWFDVNPILLEAEELKES</sequence>
<dbReference type="InterPro" id="IPR027417">
    <property type="entry name" value="P-loop_NTPase"/>
</dbReference>
<accession>A0A928X3N1</accession>
<feature type="domain" description="KAP NTPase" evidence="1">
    <location>
        <begin position="38"/>
        <end position="219"/>
    </location>
</feature>
<dbReference type="SUPFAM" id="SSF52540">
    <property type="entry name" value="P-loop containing nucleoside triphosphate hydrolases"/>
    <property type="match status" value="1"/>
</dbReference>
<proteinExistence type="predicted"/>
<keyword evidence="3" id="KW-1185">Reference proteome</keyword>
<comment type="caution">
    <text evidence="2">The sequence shown here is derived from an EMBL/GenBank/DDBJ whole genome shotgun (WGS) entry which is preliminary data.</text>
</comment>
<evidence type="ECO:0000259" key="1">
    <source>
        <dbReference type="Pfam" id="PF07693"/>
    </source>
</evidence>
<evidence type="ECO:0000313" key="2">
    <source>
        <dbReference type="EMBL" id="MBE9066751.1"/>
    </source>
</evidence>
<gene>
    <name evidence="2" type="ORF">IQ260_08805</name>
</gene>
<dbReference type="Pfam" id="PF07693">
    <property type="entry name" value="KAP_NTPase"/>
    <property type="match status" value="1"/>
</dbReference>
<dbReference type="EMBL" id="JADEXP010000056">
    <property type="protein sequence ID" value="MBE9066751.1"/>
    <property type="molecule type" value="Genomic_DNA"/>
</dbReference>
<protein>
    <submittedName>
        <fullName evidence="2">ATP-binding protein</fullName>
    </submittedName>
</protein>
<dbReference type="AlphaFoldDB" id="A0A928X3N1"/>
<keyword evidence="2" id="KW-0067">ATP-binding</keyword>
<dbReference type="InterPro" id="IPR011646">
    <property type="entry name" value="KAP_P-loop"/>
</dbReference>
<keyword evidence="2" id="KW-0547">Nucleotide-binding</keyword>
<evidence type="ECO:0000313" key="3">
    <source>
        <dbReference type="Proteomes" id="UP000615026"/>
    </source>
</evidence>
<dbReference type="Gene3D" id="3.40.50.300">
    <property type="entry name" value="P-loop containing nucleotide triphosphate hydrolases"/>
    <property type="match status" value="1"/>
</dbReference>
<dbReference type="Proteomes" id="UP000615026">
    <property type="component" value="Unassembled WGS sequence"/>
</dbReference>
<organism evidence="2 3">
    <name type="scientific">Leptolyngbya cf. ectocarpi LEGE 11479</name>
    <dbReference type="NCBI Taxonomy" id="1828722"/>
    <lineage>
        <taxon>Bacteria</taxon>
        <taxon>Bacillati</taxon>
        <taxon>Cyanobacteriota</taxon>
        <taxon>Cyanophyceae</taxon>
        <taxon>Leptolyngbyales</taxon>
        <taxon>Leptolyngbyaceae</taxon>
        <taxon>Leptolyngbya group</taxon>
        <taxon>Leptolyngbya</taxon>
    </lineage>
</organism>
<reference evidence="2" key="1">
    <citation type="submission" date="2020-10" db="EMBL/GenBank/DDBJ databases">
        <authorList>
            <person name="Castelo-Branco R."/>
            <person name="Eusebio N."/>
            <person name="Adriana R."/>
            <person name="Vieira A."/>
            <person name="Brugerolle De Fraissinette N."/>
            <person name="Rezende De Castro R."/>
            <person name="Schneider M.P."/>
            <person name="Vasconcelos V."/>
            <person name="Leao P.N."/>
        </authorList>
    </citation>
    <scope>NUCLEOTIDE SEQUENCE</scope>
    <source>
        <strain evidence="2">LEGE 11479</strain>
    </source>
</reference>